<feature type="chain" id="PRO_5047456538" description="Phosphate-binding protein PstS" evidence="8">
    <location>
        <begin position="37"/>
        <end position="347"/>
    </location>
</feature>
<dbReference type="NCBIfam" id="TIGR00975">
    <property type="entry name" value="3a0107s03"/>
    <property type="match status" value="1"/>
</dbReference>
<evidence type="ECO:0000313" key="11">
    <source>
        <dbReference type="Proteomes" id="UP001312908"/>
    </source>
</evidence>
<gene>
    <name evidence="10" type="primary">pstS</name>
    <name evidence="10" type="ORF">DOFOFD_00600</name>
</gene>
<keyword evidence="11" id="KW-1185">Reference proteome</keyword>
<dbReference type="Proteomes" id="UP001312908">
    <property type="component" value="Unassembled WGS sequence"/>
</dbReference>
<evidence type="ECO:0000256" key="5">
    <source>
        <dbReference type="ARBA" id="ARBA00022448"/>
    </source>
</evidence>
<feature type="domain" description="PBP" evidence="9">
    <location>
        <begin position="32"/>
        <end position="305"/>
    </location>
</feature>
<evidence type="ECO:0000256" key="3">
    <source>
        <dbReference type="ARBA" id="ARBA00011529"/>
    </source>
</evidence>
<evidence type="ECO:0000313" key="10">
    <source>
        <dbReference type="EMBL" id="MEE8657521.1"/>
    </source>
</evidence>
<reference evidence="10 11" key="1">
    <citation type="submission" date="2023-10" db="EMBL/GenBank/DDBJ databases">
        <title>Sorlinia euscelidii gen. nov., sp. nov., an acetic acid bacteria isolated from the gut of Euscelidius variegatus emitter.</title>
        <authorList>
            <person name="Michoud G."/>
            <person name="Marasco R."/>
            <person name="Seferji K."/>
            <person name="Gonella E."/>
            <person name="Garuglieri E."/>
            <person name="Alma A."/>
            <person name="Mapelli F."/>
            <person name="Borin S."/>
            <person name="Daffonchio D."/>
            <person name="Crotti E."/>
        </authorList>
    </citation>
    <scope>NUCLEOTIDE SEQUENCE [LARGE SCALE GENOMIC DNA]</scope>
    <source>
        <strain evidence="10 11">EV16P</strain>
    </source>
</reference>
<evidence type="ECO:0000256" key="4">
    <source>
        <dbReference type="ARBA" id="ARBA00021889"/>
    </source>
</evidence>
<dbReference type="InterPro" id="IPR024370">
    <property type="entry name" value="PBP_domain"/>
</dbReference>
<dbReference type="CDD" id="cd13565">
    <property type="entry name" value="PBP2_PstS"/>
    <property type="match status" value="1"/>
</dbReference>
<dbReference type="InterPro" id="IPR050962">
    <property type="entry name" value="Phosphate-bind_PstS"/>
</dbReference>
<comment type="caution">
    <text evidence="10">The sequence shown here is derived from an EMBL/GenBank/DDBJ whole genome shotgun (WGS) entry which is preliminary data.</text>
</comment>
<dbReference type="EMBL" id="JAWJZY010000001">
    <property type="protein sequence ID" value="MEE8657521.1"/>
    <property type="molecule type" value="Genomic_DNA"/>
</dbReference>
<protein>
    <recommendedName>
        <fullName evidence="4 7">Phosphate-binding protein PstS</fullName>
    </recommendedName>
</protein>
<evidence type="ECO:0000256" key="1">
    <source>
        <dbReference type="ARBA" id="ARBA00002841"/>
    </source>
</evidence>
<organism evidence="10 11">
    <name type="scientific">Sorlinia euscelidii</name>
    <dbReference type="NCBI Taxonomy" id="3081148"/>
    <lineage>
        <taxon>Bacteria</taxon>
        <taxon>Pseudomonadati</taxon>
        <taxon>Pseudomonadota</taxon>
        <taxon>Alphaproteobacteria</taxon>
        <taxon>Acetobacterales</taxon>
        <taxon>Acetobacteraceae</taxon>
        <taxon>Sorlinia</taxon>
    </lineage>
</organism>
<sequence>MKNDAAQKRLLNMRLKRWTILFTGWAFCLMAQAASADEITGAGSSFAAPIYGAWGEAVKASHHIFVNYQSVGSGAGVNQILARTVDFGATDKPLEPASLAAGHLYQFPSVMGAIVIIAHLPGVDVSRLRLDGPTLAGIFDGSILDWDDPRIKRLNPGVNLPETSVAPLHRADASGTSFVFTAYLSKVSPAWKRGIGAGASVAWPGGAGARGNDGVAAGVRQTDGGIGYVEYAYAKQNHLPVVALANRTGAFIKPDMASFEAAARAAPWQRAKGNVVDLLDTGGANGWPIMSATYVLVPRDHVKEAVRRFFAAGLMEGDAEARGLDYVPLPQSVKSRILAEWPDPARR</sequence>
<dbReference type="Gene3D" id="3.40.190.10">
    <property type="entry name" value="Periplasmic binding protein-like II"/>
    <property type="match status" value="2"/>
</dbReference>
<dbReference type="PIRSF" id="PIRSF002756">
    <property type="entry name" value="PstS"/>
    <property type="match status" value="1"/>
</dbReference>
<dbReference type="Pfam" id="PF12849">
    <property type="entry name" value="PBP_like_2"/>
    <property type="match status" value="1"/>
</dbReference>
<dbReference type="PANTHER" id="PTHR42996">
    <property type="entry name" value="PHOSPHATE-BINDING PROTEIN PSTS"/>
    <property type="match status" value="1"/>
</dbReference>
<dbReference type="SUPFAM" id="SSF53850">
    <property type="entry name" value="Periplasmic binding protein-like II"/>
    <property type="match status" value="1"/>
</dbReference>
<proteinExistence type="inferred from homology"/>
<keyword evidence="5 7" id="KW-0813">Transport</keyword>
<comment type="subunit">
    <text evidence="3 7">The complex is composed of two ATP-binding proteins (PstB), two transmembrane proteins (PstC and PstA) and a solute-binding protein (PstS).</text>
</comment>
<dbReference type="InterPro" id="IPR005673">
    <property type="entry name" value="ABC_phos-bd_PstS"/>
</dbReference>
<keyword evidence="8" id="KW-0732">Signal</keyword>
<name>A0ABU7U0E1_9PROT</name>
<feature type="signal peptide" evidence="8">
    <location>
        <begin position="1"/>
        <end position="36"/>
    </location>
</feature>
<evidence type="ECO:0000256" key="7">
    <source>
        <dbReference type="PIRNR" id="PIRNR002756"/>
    </source>
</evidence>
<evidence type="ECO:0000256" key="8">
    <source>
        <dbReference type="SAM" id="SignalP"/>
    </source>
</evidence>
<dbReference type="PANTHER" id="PTHR42996:SF1">
    <property type="entry name" value="PHOSPHATE-BINDING PROTEIN PSTS"/>
    <property type="match status" value="1"/>
</dbReference>
<evidence type="ECO:0000256" key="6">
    <source>
        <dbReference type="ARBA" id="ARBA00022592"/>
    </source>
</evidence>
<keyword evidence="6 7" id="KW-0592">Phosphate transport</keyword>
<evidence type="ECO:0000259" key="9">
    <source>
        <dbReference type="Pfam" id="PF12849"/>
    </source>
</evidence>
<accession>A0ABU7U0E1</accession>
<evidence type="ECO:0000256" key="2">
    <source>
        <dbReference type="ARBA" id="ARBA00008725"/>
    </source>
</evidence>
<comment type="function">
    <text evidence="1 7">Part of the ABC transporter complex PstSACB involved in phosphate import.</text>
</comment>
<comment type="similarity">
    <text evidence="2 7">Belongs to the PstS family.</text>
</comment>